<feature type="compositionally biased region" description="Basic residues" evidence="1">
    <location>
        <begin position="1"/>
        <end position="17"/>
    </location>
</feature>
<feature type="compositionally biased region" description="Low complexity" evidence="1">
    <location>
        <begin position="91"/>
        <end position="111"/>
    </location>
</feature>
<keyword evidence="2" id="KW-1185">Reference proteome</keyword>
<accession>A0ABM4GGQ6</accession>
<feature type="region of interest" description="Disordered" evidence="1">
    <location>
        <begin position="373"/>
        <end position="395"/>
    </location>
</feature>
<organism evidence="2 3">
    <name type="scientific">Drosophila kikkawai</name>
    <name type="common">Fruit fly</name>
    <dbReference type="NCBI Taxonomy" id="30033"/>
    <lineage>
        <taxon>Eukaryota</taxon>
        <taxon>Metazoa</taxon>
        <taxon>Ecdysozoa</taxon>
        <taxon>Arthropoda</taxon>
        <taxon>Hexapoda</taxon>
        <taxon>Insecta</taxon>
        <taxon>Pterygota</taxon>
        <taxon>Neoptera</taxon>
        <taxon>Endopterygota</taxon>
        <taxon>Diptera</taxon>
        <taxon>Brachycera</taxon>
        <taxon>Muscomorpha</taxon>
        <taxon>Ephydroidea</taxon>
        <taxon>Drosophilidae</taxon>
        <taxon>Drosophila</taxon>
        <taxon>Sophophora</taxon>
    </lineage>
</organism>
<dbReference type="Proteomes" id="UP001652661">
    <property type="component" value="Chromosome 2L"/>
</dbReference>
<dbReference type="GeneID" id="138928569"/>
<feature type="region of interest" description="Disordered" evidence="1">
    <location>
        <begin position="1"/>
        <end position="39"/>
    </location>
</feature>
<feature type="compositionally biased region" description="Low complexity" evidence="1">
    <location>
        <begin position="29"/>
        <end position="39"/>
    </location>
</feature>
<dbReference type="RefSeq" id="XP_070141906.1">
    <property type="nucleotide sequence ID" value="XM_070285805.1"/>
</dbReference>
<feature type="region of interest" description="Disordered" evidence="1">
    <location>
        <begin position="75"/>
        <end position="146"/>
    </location>
</feature>
<feature type="compositionally biased region" description="Low complexity" evidence="1">
    <location>
        <begin position="131"/>
        <end position="145"/>
    </location>
</feature>
<proteinExistence type="predicted"/>
<sequence length="412" mass="43462">MGKKYKTPKSPKSPKKGHQADMAEGEGISTAPATQTSAAASTAAAATMEATTTNAALALSATPAAASINETISVTLPHQTQRGKRKHHSDTSAATSSANNSGSDGSSSDDGMISDGLHNGSNDGIHYESDNNNNNAVPKTNNSSNGCTSCIDNNNNTDKVLIDKEELLSLRTEIYLLRQRLANVERGSNIKQQLASLGLAGNIQQFEGNKFAPLFEDDHEEDDEMSEANEDICNYDAEFPTLMESMDVDDDGNINYIDSDDDDDAEMDEILGPRLAALRAAAASAKAAATKSTSTSAIAAAKTAAAAKSSTGAAFKAAQQKQQSTTAAAVAAIKTKMPIIAVYNAEPKAITGRIVTSNPTLRKHMEARLATPHKSNLTQSTNKNNNNTNPSSLFNNLNSDALEFFDTNNKSK</sequence>
<protein>
    <submittedName>
        <fullName evidence="3">Rho GTPase-activating protein gacZ-like</fullName>
    </submittedName>
</protein>
<name>A0ABM4GGQ6_DROKI</name>
<evidence type="ECO:0000256" key="1">
    <source>
        <dbReference type="SAM" id="MobiDB-lite"/>
    </source>
</evidence>
<evidence type="ECO:0000313" key="3">
    <source>
        <dbReference type="RefSeq" id="XP_070141906.1"/>
    </source>
</evidence>
<reference evidence="2" key="1">
    <citation type="submission" date="2025-05" db="UniProtKB">
        <authorList>
            <consortium name="RefSeq"/>
        </authorList>
    </citation>
    <scope>NUCLEOTIDE SEQUENCE [LARGE SCALE GENOMIC DNA]</scope>
    <source>
        <strain evidence="2">14028-0561.14</strain>
    </source>
</reference>
<reference evidence="3" key="2">
    <citation type="submission" date="2025-08" db="UniProtKB">
        <authorList>
            <consortium name="RefSeq"/>
        </authorList>
    </citation>
    <scope>IDENTIFICATION</scope>
    <source>
        <strain evidence="3">14028-0561.14</strain>
        <tissue evidence="3">Whole fly</tissue>
    </source>
</reference>
<gene>
    <name evidence="3" type="primary">LOC138928569</name>
</gene>
<evidence type="ECO:0000313" key="2">
    <source>
        <dbReference type="Proteomes" id="UP001652661"/>
    </source>
</evidence>
<feature type="compositionally biased region" description="Low complexity" evidence="1">
    <location>
        <begin position="375"/>
        <end position="395"/>
    </location>
</feature>